<evidence type="ECO:0000313" key="4">
    <source>
        <dbReference type="EMBL" id="EZF50590.1"/>
    </source>
</evidence>
<sequence>MGAQFSQFFPPKPTWTEAKVGSQDGKVFIVTGGASGIGFELVKMLYGKGGKVYIAGRSKEKAQKAIEEIQAAIPNGGSLEFLHLVLDDLSTIKASAEEFMEKESRLDILWNNAGVSQTPLGSLSKQGIELQLATNCLGPFLFTQLLLPLLEATAATSTPGSVRVIWTGSQIVELSAPQGGIIMSELTTPPKDQTRTYITSKAGNMFLASELARRVGPSHNIISVSLNPGAANTNLLRHSPWMKFLAMPLLYKPKLAAITELFAGLSSDVNLEENGCYIIPWGRISRSVRQDLVDASKSTEEGGTGRSQEFWEFCEKKTTDYM</sequence>
<dbReference type="PRINTS" id="PR00081">
    <property type="entry name" value="GDHRDH"/>
</dbReference>
<reference evidence="4" key="1">
    <citation type="submission" date="2014-02" db="EMBL/GenBank/DDBJ databases">
        <title>The Genome Sequence of Trichophyton rubrum (morphotype fischeri) CBS 288.86.</title>
        <authorList>
            <consortium name="The Broad Institute Genomics Platform"/>
            <person name="Cuomo C.A."/>
            <person name="White T.C."/>
            <person name="Graser Y."/>
            <person name="Martinez-Rossi N."/>
            <person name="Heitman J."/>
            <person name="Young S.K."/>
            <person name="Zeng Q."/>
            <person name="Gargeya S."/>
            <person name="Abouelleil A."/>
            <person name="Alvarado L."/>
            <person name="Chapman S.B."/>
            <person name="Gainer-Dewar J."/>
            <person name="Goldberg J."/>
            <person name="Griggs A."/>
            <person name="Gujja S."/>
            <person name="Hansen M."/>
            <person name="Howarth C."/>
            <person name="Imamovic A."/>
            <person name="Larimer J."/>
            <person name="Martinez D."/>
            <person name="Murphy C."/>
            <person name="Pearson M.D."/>
            <person name="Persinoti G."/>
            <person name="Poon T."/>
            <person name="Priest M."/>
            <person name="Roberts A.D."/>
            <person name="Saif S."/>
            <person name="Shea T.D."/>
            <person name="Sykes S.N."/>
            <person name="Wortman J."/>
            <person name="Nusbaum C."/>
            <person name="Birren B."/>
        </authorList>
    </citation>
    <scope>NUCLEOTIDE SEQUENCE [LARGE SCALE GENOMIC DNA]</scope>
    <source>
        <strain evidence="4">CBS 288.86</strain>
    </source>
</reference>
<dbReference type="SUPFAM" id="SSF51735">
    <property type="entry name" value="NAD(P)-binding Rossmann-fold domains"/>
    <property type="match status" value="1"/>
</dbReference>
<dbReference type="GO" id="GO:0016491">
    <property type="term" value="F:oxidoreductase activity"/>
    <property type="evidence" value="ECO:0007669"/>
    <property type="project" value="UniProtKB-KW"/>
</dbReference>
<dbReference type="EMBL" id="KK207883">
    <property type="protein sequence ID" value="EZF50590.1"/>
    <property type="molecule type" value="Genomic_DNA"/>
</dbReference>
<evidence type="ECO:0000256" key="3">
    <source>
        <dbReference type="ARBA" id="ARBA00023002"/>
    </source>
</evidence>
<name>A0A022VX16_TRIRU</name>
<evidence type="ECO:0008006" key="5">
    <source>
        <dbReference type="Google" id="ProtNLM"/>
    </source>
</evidence>
<comment type="similarity">
    <text evidence="1">Belongs to the short-chain dehydrogenases/reductases (SDR) family.</text>
</comment>
<protein>
    <recommendedName>
        <fullName evidence="5">Short-chain dehydrogenase</fullName>
    </recommendedName>
</protein>
<dbReference type="OrthoDB" id="191139at2759"/>
<organism evidence="4">
    <name type="scientific">Trichophyton rubrum CBS 288.86</name>
    <dbReference type="NCBI Taxonomy" id="1215330"/>
    <lineage>
        <taxon>Eukaryota</taxon>
        <taxon>Fungi</taxon>
        <taxon>Dikarya</taxon>
        <taxon>Ascomycota</taxon>
        <taxon>Pezizomycotina</taxon>
        <taxon>Eurotiomycetes</taxon>
        <taxon>Eurotiomycetidae</taxon>
        <taxon>Onygenales</taxon>
        <taxon>Arthrodermataceae</taxon>
        <taxon>Trichophyton</taxon>
    </lineage>
</organism>
<proteinExistence type="inferred from homology"/>
<evidence type="ECO:0000256" key="2">
    <source>
        <dbReference type="ARBA" id="ARBA00022857"/>
    </source>
</evidence>
<keyword evidence="2" id="KW-0521">NADP</keyword>
<evidence type="ECO:0000256" key="1">
    <source>
        <dbReference type="ARBA" id="ARBA00006484"/>
    </source>
</evidence>
<dbReference type="PANTHER" id="PTHR24320:SF236">
    <property type="entry name" value="SHORT-CHAIN DEHYDROGENASE-RELATED"/>
    <property type="match status" value="1"/>
</dbReference>
<keyword evidence="3" id="KW-0560">Oxidoreductase</keyword>
<gene>
    <name evidence="4" type="ORF">H103_06011</name>
</gene>
<dbReference type="InterPro" id="IPR036291">
    <property type="entry name" value="NAD(P)-bd_dom_sf"/>
</dbReference>
<dbReference type="AlphaFoldDB" id="A0A022VX16"/>
<dbReference type="PANTHER" id="PTHR24320">
    <property type="entry name" value="RETINOL DEHYDROGENASE"/>
    <property type="match status" value="1"/>
</dbReference>
<dbReference type="HOGENOM" id="CLU_010194_44_6_1"/>
<dbReference type="Gene3D" id="3.40.50.720">
    <property type="entry name" value="NAD(P)-binding Rossmann-like Domain"/>
    <property type="match status" value="1"/>
</dbReference>
<accession>A0A022VX16</accession>
<dbReference type="InterPro" id="IPR002347">
    <property type="entry name" value="SDR_fam"/>
</dbReference>
<dbReference type="Pfam" id="PF00106">
    <property type="entry name" value="adh_short"/>
    <property type="match status" value="1"/>
</dbReference>
<dbReference type="Proteomes" id="UP000023758">
    <property type="component" value="Unassembled WGS sequence"/>
</dbReference>